<name>A0AAD6SY36_9AGAR</name>
<sequence>MFNAVVSREATSLAHPFGPVFWGICLNLIGLGITFAQAWSYARTASKDKLLVKLSILDFGDAELFQGTSPTIAAECIISASIALLAQIYFMVQISYIKPAGKLGTIIMWTIGCLAVIAFGCAAFMALAPTTPHYNLKFQLTFGLAKGASSLCDIIATVMMTIYLHGSKTGVSSTENLLDSLIIIFMNRGAAVMLIQVLTFVMFWAFFNPQYWLAPHLVLTKVYVNTFCDLNSRSYLREKHLNSSFPSSTGGGLGGSGSSGVDINGEKFVARLGNLNASITKDVLVRTDSSSQVHVV</sequence>
<dbReference type="InterPro" id="IPR045339">
    <property type="entry name" value="DUF6534"/>
</dbReference>
<keyword evidence="1" id="KW-0812">Transmembrane</keyword>
<evidence type="ECO:0000259" key="2">
    <source>
        <dbReference type="Pfam" id="PF20152"/>
    </source>
</evidence>
<feature type="transmembrane region" description="Helical" evidence="1">
    <location>
        <begin position="106"/>
        <end position="128"/>
    </location>
</feature>
<feature type="transmembrane region" description="Helical" evidence="1">
    <location>
        <begin position="20"/>
        <end position="42"/>
    </location>
</feature>
<protein>
    <recommendedName>
        <fullName evidence="2">DUF6534 domain-containing protein</fullName>
    </recommendedName>
</protein>
<dbReference type="Proteomes" id="UP001218188">
    <property type="component" value="Unassembled WGS sequence"/>
</dbReference>
<feature type="transmembrane region" description="Helical" evidence="1">
    <location>
        <begin position="140"/>
        <end position="164"/>
    </location>
</feature>
<keyword evidence="1" id="KW-1133">Transmembrane helix</keyword>
<gene>
    <name evidence="3" type="ORF">C8F04DRAFT_1097333</name>
</gene>
<evidence type="ECO:0000313" key="4">
    <source>
        <dbReference type="Proteomes" id="UP001218188"/>
    </source>
</evidence>
<keyword evidence="1" id="KW-0472">Membrane</keyword>
<reference evidence="3" key="1">
    <citation type="submission" date="2023-03" db="EMBL/GenBank/DDBJ databases">
        <title>Massive genome expansion in bonnet fungi (Mycena s.s.) driven by repeated elements and novel gene families across ecological guilds.</title>
        <authorList>
            <consortium name="Lawrence Berkeley National Laboratory"/>
            <person name="Harder C.B."/>
            <person name="Miyauchi S."/>
            <person name="Viragh M."/>
            <person name="Kuo A."/>
            <person name="Thoen E."/>
            <person name="Andreopoulos B."/>
            <person name="Lu D."/>
            <person name="Skrede I."/>
            <person name="Drula E."/>
            <person name="Henrissat B."/>
            <person name="Morin E."/>
            <person name="Kohler A."/>
            <person name="Barry K."/>
            <person name="LaButti K."/>
            <person name="Morin E."/>
            <person name="Salamov A."/>
            <person name="Lipzen A."/>
            <person name="Mereny Z."/>
            <person name="Hegedus B."/>
            <person name="Baldrian P."/>
            <person name="Stursova M."/>
            <person name="Weitz H."/>
            <person name="Taylor A."/>
            <person name="Grigoriev I.V."/>
            <person name="Nagy L.G."/>
            <person name="Martin F."/>
            <person name="Kauserud H."/>
        </authorList>
    </citation>
    <scope>NUCLEOTIDE SEQUENCE</scope>
    <source>
        <strain evidence="3">CBHHK200</strain>
    </source>
</reference>
<dbReference type="PANTHER" id="PTHR40465">
    <property type="entry name" value="CHROMOSOME 1, WHOLE GENOME SHOTGUN SEQUENCE"/>
    <property type="match status" value="1"/>
</dbReference>
<comment type="caution">
    <text evidence="3">The sequence shown here is derived from an EMBL/GenBank/DDBJ whole genome shotgun (WGS) entry which is preliminary data.</text>
</comment>
<proteinExistence type="predicted"/>
<dbReference type="PANTHER" id="PTHR40465:SF1">
    <property type="entry name" value="DUF6534 DOMAIN-CONTAINING PROTEIN"/>
    <property type="match status" value="1"/>
</dbReference>
<organism evidence="3 4">
    <name type="scientific">Mycena alexandri</name>
    <dbReference type="NCBI Taxonomy" id="1745969"/>
    <lineage>
        <taxon>Eukaryota</taxon>
        <taxon>Fungi</taxon>
        <taxon>Dikarya</taxon>
        <taxon>Basidiomycota</taxon>
        <taxon>Agaricomycotina</taxon>
        <taxon>Agaricomycetes</taxon>
        <taxon>Agaricomycetidae</taxon>
        <taxon>Agaricales</taxon>
        <taxon>Marasmiineae</taxon>
        <taxon>Mycenaceae</taxon>
        <taxon>Mycena</taxon>
    </lineage>
</organism>
<dbReference type="AlphaFoldDB" id="A0AAD6SY36"/>
<accession>A0AAD6SY36</accession>
<evidence type="ECO:0000256" key="1">
    <source>
        <dbReference type="SAM" id="Phobius"/>
    </source>
</evidence>
<feature type="transmembrane region" description="Helical" evidence="1">
    <location>
        <begin position="184"/>
        <end position="207"/>
    </location>
</feature>
<dbReference type="EMBL" id="JARJCM010000048">
    <property type="protein sequence ID" value="KAJ7035774.1"/>
    <property type="molecule type" value="Genomic_DNA"/>
</dbReference>
<feature type="transmembrane region" description="Helical" evidence="1">
    <location>
        <begin position="72"/>
        <end position="94"/>
    </location>
</feature>
<keyword evidence="4" id="KW-1185">Reference proteome</keyword>
<feature type="domain" description="DUF6534" evidence="2">
    <location>
        <begin position="150"/>
        <end position="234"/>
    </location>
</feature>
<evidence type="ECO:0000313" key="3">
    <source>
        <dbReference type="EMBL" id="KAJ7035774.1"/>
    </source>
</evidence>
<dbReference type="Pfam" id="PF20152">
    <property type="entry name" value="DUF6534"/>
    <property type="match status" value="1"/>
</dbReference>